<evidence type="ECO:0000256" key="2">
    <source>
        <dbReference type="SAM" id="Phobius"/>
    </source>
</evidence>
<evidence type="ECO:0000256" key="1">
    <source>
        <dbReference type="SAM" id="MobiDB-lite"/>
    </source>
</evidence>
<accession>A0ABP5F2L4</accession>
<feature type="compositionally biased region" description="Low complexity" evidence="1">
    <location>
        <begin position="7"/>
        <end position="27"/>
    </location>
</feature>
<keyword evidence="2" id="KW-0812">Transmembrane</keyword>
<evidence type="ECO:0000313" key="3">
    <source>
        <dbReference type="EMBL" id="GAA2012858.1"/>
    </source>
</evidence>
<organism evidence="3 4">
    <name type="scientific">Catenulispora yoronensis</name>
    <dbReference type="NCBI Taxonomy" id="450799"/>
    <lineage>
        <taxon>Bacteria</taxon>
        <taxon>Bacillati</taxon>
        <taxon>Actinomycetota</taxon>
        <taxon>Actinomycetes</taxon>
        <taxon>Catenulisporales</taxon>
        <taxon>Catenulisporaceae</taxon>
        <taxon>Catenulispora</taxon>
    </lineage>
</organism>
<feature type="region of interest" description="Disordered" evidence="1">
    <location>
        <begin position="1"/>
        <end position="33"/>
    </location>
</feature>
<evidence type="ECO:0008006" key="5">
    <source>
        <dbReference type="Google" id="ProtNLM"/>
    </source>
</evidence>
<dbReference type="Proteomes" id="UP001500751">
    <property type="component" value="Unassembled WGS sequence"/>
</dbReference>
<keyword evidence="4" id="KW-1185">Reference proteome</keyword>
<protein>
    <recommendedName>
        <fullName evidence="5">SAF domain-containing protein</fullName>
    </recommendedName>
</protein>
<keyword evidence="2" id="KW-0472">Membrane</keyword>
<reference evidence="4" key="1">
    <citation type="journal article" date="2019" name="Int. J. Syst. Evol. Microbiol.">
        <title>The Global Catalogue of Microorganisms (GCM) 10K type strain sequencing project: providing services to taxonomists for standard genome sequencing and annotation.</title>
        <authorList>
            <consortium name="The Broad Institute Genomics Platform"/>
            <consortium name="The Broad Institute Genome Sequencing Center for Infectious Disease"/>
            <person name="Wu L."/>
            <person name="Ma J."/>
        </authorList>
    </citation>
    <scope>NUCLEOTIDE SEQUENCE [LARGE SCALE GENOMIC DNA]</scope>
    <source>
        <strain evidence="4">JCM 16014</strain>
    </source>
</reference>
<keyword evidence="2" id="KW-1133">Transmembrane helix</keyword>
<evidence type="ECO:0000313" key="4">
    <source>
        <dbReference type="Proteomes" id="UP001500751"/>
    </source>
</evidence>
<feature type="transmembrane region" description="Helical" evidence="2">
    <location>
        <begin position="40"/>
        <end position="60"/>
    </location>
</feature>
<proteinExistence type="predicted"/>
<dbReference type="EMBL" id="BAAAQN010000002">
    <property type="protein sequence ID" value="GAA2012858.1"/>
    <property type="molecule type" value="Genomic_DNA"/>
</dbReference>
<comment type="caution">
    <text evidence="3">The sequence shown here is derived from an EMBL/GenBank/DDBJ whole genome shotgun (WGS) entry which is preliminary data.</text>
</comment>
<name>A0ABP5F2L4_9ACTN</name>
<gene>
    <name evidence="3" type="ORF">GCM10009839_04250</name>
</gene>
<sequence length="232" mass="23584">MSKDRTTPGATATAGPGTFAGARGAGASRLPSAPRERKPALAALAVLLILAGALATMLLVNKSGNRISVVKVGHSSIAAGSKLSAGQFVEASVAADAGINYVLWSQVGDLEGRITYNTLVHDAPITRDMLGDQAGGKTDFPPGTSLMGIQVKQGRYPNGQMAVGDKYTLYTDTVTAAGSGQSSTSTGWQPQGTVTLVSGDNSGTATLTVAVPTDKVLTIANATELMLTKTYG</sequence>
<dbReference type="RefSeq" id="WP_344663735.1">
    <property type="nucleotide sequence ID" value="NZ_BAAAQN010000002.1"/>
</dbReference>